<dbReference type="InterPro" id="IPR003105">
    <property type="entry name" value="SRA_YDG"/>
</dbReference>
<evidence type="ECO:0000313" key="5">
    <source>
        <dbReference type="Proteomes" id="UP001153555"/>
    </source>
</evidence>
<dbReference type="EMBL" id="CACSLK010027766">
    <property type="protein sequence ID" value="CAA0828962.1"/>
    <property type="molecule type" value="Genomic_DNA"/>
</dbReference>
<proteinExistence type="predicted"/>
<organism evidence="4 5">
    <name type="scientific">Striga hermonthica</name>
    <name type="common">Purple witchweed</name>
    <name type="synonym">Buchnera hermonthica</name>
    <dbReference type="NCBI Taxonomy" id="68872"/>
    <lineage>
        <taxon>Eukaryota</taxon>
        <taxon>Viridiplantae</taxon>
        <taxon>Streptophyta</taxon>
        <taxon>Embryophyta</taxon>
        <taxon>Tracheophyta</taxon>
        <taxon>Spermatophyta</taxon>
        <taxon>Magnoliopsida</taxon>
        <taxon>eudicotyledons</taxon>
        <taxon>Gunneridae</taxon>
        <taxon>Pentapetalae</taxon>
        <taxon>asterids</taxon>
        <taxon>lamiids</taxon>
        <taxon>Lamiales</taxon>
        <taxon>Orobanchaceae</taxon>
        <taxon>Buchnereae</taxon>
        <taxon>Striga</taxon>
    </lineage>
</organism>
<feature type="domain" description="YDG" evidence="3">
    <location>
        <begin position="204"/>
        <end position="349"/>
    </location>
</feature>
<gene>
    <name evidence="4" type="ORF">SHERM_24573</name>
</gene>
<dbReference type="PANTHER" id="PTHR14140:SF27">
    <property type="entry name" value="OS04G0289800 PROTEIN"/>
    <property type="match status" value="1"/>
</dbReference>
<reference evidence="4" key="1">
    <citation type="submission" date="2019-12" db="EMBL/GenBank/DDBJ databases">
        <authorList>
            <person name="Scholes J."/>
        </authorList>
    </citation>
    <scope>NUCLEOTIDE SEQUENCE</scope>
</reference>
<dbReference type="AlphaFoldDB" id="A0A9N7RGJ8"/>
<dbReference type="GO" id="GO:0061630">
    <property type="term" value="F:ubiquitin protein ligase activity"/>
    <property type="evidence" value="ECO:0007669"/>
    <property type="project" value="TreeGrafter"/>
</dbReference>
<sequence length="434" mass="47901">MVVQLPCDGNGVCMVCGAKGETLSCKTWHIICLAAPPETLSEAAQGDCPDCSGAATESDELLSGTAGGHGDVSDDKDGDAGGLLGLLGDKFNCSICMQLLDKPVSVLLNVLWLFGFLSRISYSLGGFNDLCGLPPIFFSGWLNFPRQMFQKASQRSIHLSATKIVQTKLSLMSMHEKLGRLMHAVGRYLSQFLLIILVQLQWRMIHKESWDGQKFEDRMECRQWGAHFPHVAGICGQADHDVQSVLCLEVMKMARIMGIGSSTLEVVDVILAGIKGQTSYSLPTRHLQNLMKLCESVANRVIQSVARSHREKRSSFAPQDGYDGIYRIEKCWRKNGAQALRLWRNSTSEINNELYNGYNRGNSGGRINEIVAGTRMLIEFIKEMPKPETIPGFTWIIVQLFPVLGMANGKEGVVSCQIWTKSSPVPSLIPHNSH</sequence>
<dbReference type="PANTHER" id="PTHR14140">
    <property type="entry name" value="E3 UBIQUITIN-PROTEIN LIGASE UHRF-RELATED"/>
    <property type="match status" value="1"/>
</dbReference>
<dbReference type="InterPro" id="IPR045134">
    <property type="entry name" value="UHRF1/2-like"/>
</dbReference>
<dbReference type="GO" id="GO:0005634">
    <property type="term" value="C:nucleus"/>
    <property type="evidence" value="ECO:0007669"/>
    <property type="project" value="UniProtKB-SubCell"/>
</dbReference>
<dbReference type="PROSITE" id="PS51015">
    <property type="entry name" value="YDG"/>
    <property type="match status" value="1"/>
</dbReference>
<evidence type="ECO:0000256" key="1">
    <source>
        <dbReference type="ARBA" id="ARBA00023242"/>
    </source>
</evidence>
<dbReference type="Proteomes" id="UP001153555">
    <property type="component" value="Unassembled WGS sequence"/>
</dbReference>
<dbReference type="GO" id="GO:0044027">
    <property type="term" value="P:negative regulation of gene expression via chromosomal CpG island methylation"/>
    <property type="evidence" value="ECO:0007669"/>
    <property type="project" value="TreeGrafter"/>
</dbReference>
<evidence type="ECO:0000256" key="2">
    <source>
        <dbReference type="PROSITE-ProRule" id="PRU00358"/>
    </source>
</evidence>
<comment type="caution">
    <text evidence="4">The sequence shown here is derived from an EMBL/GenBank/DDBJ whole genome shotgun (WGS) entry which is preliminary data.</text>
</comment>
<accession>A0A9N7RGJ8</accession>
<evidence type="ECO:0000313" key="4">
    <source>
        <dbReference type="EMBL" id="CAA0828962.1"/>
    </source>
</evidence>
<dbReference type="SMART" id="SM00466">
    <property type="entry name" value="SRA"/>
    <property type="match status" value="1"/>
</dbReference>
<dbReference type="SUPFAM" id="SSF88697">
    <property type="entry name" value="PUA domain-like"/>
    <property type="match status" value="1"/>
</dbReference>
<dbReference type="Pfam" id="PF02182">
    <property type="entry name" value="SAD_SRA"/>
    <property type="match status" value="1"/>
</dbReference>
<dbReference type="Gene3D" id="2.30.280.10">
    <property type="entry name" value="SRA-YDG"/>
    <property type="match status" value="2"/>
</dbReference>
<name>A0A9N7RGJ8_STRHE</name>
<keyword evidence="5" id="KW-1185">Reference proteome</keyword>
<evidence type="ECO:0000259" key="3">
    <source>
        <dbReference type="PROSITE" id="PS51015"/>
    </source>
</evidence>
<dbReference type="OrthoDB" id="2270193at2759"/>
<dbReference type="GO" id="GO:0016567">
    <property type="term" value="P:protein ubiquitination"/>
    <property type="evidence" value="ECO:0007669"/>
    <property type="project" value="TreeGrafter"/>
</dbReference>
<dbReference type="InterPro" id="IPR036987">
    <property type="entry name" value="SRA-YDG_sf"/>
</dbReference>
<keyword evidence="1 2" id="KW-0539">Nucleus</keyword>
<comment type="subcellular location">
    <subcellularLocation>
        <location evidence="2">Nucleus</location>
    </subcellularLocation>
</comment>
<protein>
    <recommendedName>
        <fullName evidence="3">YDG domain-containing protein</fullName>
    </recommendedName>
</protein>
<dbReference type="InterPro" id="IPR015947">
    <property type="entry name" value="PUA-like_sf"/>
</dbReference>